<protein>
    <submittedName>
        <fullName evidence="1">Uncharacterized protein</fullName>
    </submittedName>
</protein>
<dbReference type="OMA" id="GDWWILG"/>
<keyword evidence="2" id="KW-1185">Reference proteome</keyword>
<dbReference type="OrthoDB" id="346092at2759"/>
<sequence>MDPMPLANLGQRREATTRRSSNFTAGDWWILGSTNYAIVDPGKPRASSDLVQRFDRPKQLTDDLHEAVWFSTRPRSKTIGFLERGGIGSLRSSQHEIAGVTGDCEPRALQNNYRYRRASVADSTNCTENNFWSVTSDHPTVSRGRSAFIRVPATKGSLCVPGSSSTTVKYHAKLPSFRAIVRHLQEDSQRRRLSELSAEGQSTERVPSMLFASSDTMTTWARTPSSGVKDELNARRGTRSVGFDTSDSIARSTDSLYHKLARERFKRSFTRLATRLNTSVPCGQPEETETDVALKADNLDPTVADLCKQTVCVLKRLEEHAHLLYKEMRSLQRAAEIAEEMVSQLKPEFEESNLQDGSLRKTSGPQDRFGIGSLQLFGLEIEEPHAAMTDTQLQEIKKAAEAARGQRKLQLDALKWLSEPLSTACECQEQFRKAPASQVCSALNTFDTVAESWSTGEPKTPLLLPVALAALACAMAYNACTVGSTEVAVQSLASLLFHSGSGKAAEQVAQDNFRHSVMHDSVLEQRKLIEGIAVRMLGLVLDHDEPKSSCRTSSQLQVPRGGRIPSVLASTQDMPGDPTEAHSPTRSCFFFVVSVAQEAITAIHEAGGGPGDPVSLEREAELHRDPRYARNERALLQKLEFAFLELRLHINKLLAFRLALSELGCTQQAWEKATRLTVHNQLEMFLGILILSGGVKRIDH</sequence>
<reference evidence="1" key="2">
    <citation type="submission" date="2013-10" db="EMBL/GenBank/DDBJ databases">
        <authorList>
            <person name="Aslett M."/>
        </authorList>
    </citation>
    <scope>NUCLEOTIDE SEQUENCE</scope>
    <source>
        <strain evidence="1">Houghton</strain>
    </source>
</reference>
<accession>U6GCE1</accession>
<organism evidence="1 2">
    <name type="scientific">Eimeria acervulina</name>
    <name type="common">Coccidian parasite</name>
    <dbReference type="NCBI Taxonomy" id="5801"/>
    <lineage>
        <taxon>Eukaryota</taxon>
        <taxon>Sar</taxon>
        <taxon>Alveolata</taxon>
        <taxon>Apicomplexa</taxon>
        <taxon>Conoidasida</taxon>
        <taxon>Coccidia</taxon>
        <taxon>Eucoccidiorida</taxon>
        <taxon>Eimeriorina</taxon>
        <taxon>Eimeriidae</taxon>
        <taxon>Eimeria</taxon>
    </lineage>
</organism>
<dbReference type="VEuPathDB" id="ToxoDB:EAH_00006030"/>
<dbReference type="GeneID" id="25268673"/>
<evidence type="ECO:0000313" key="1">
    <source>
        <dbReference type="EMBL" id="CDI77936.1"/>
    </source>
</evidence>
<dbReference type="RefSeq" id="XP_013251775.1">
    <property type="nucleotide sequence ID" value="XM_013396321.1"/>
</dbReference>
<dbReference type="AlphaFoldDB" id="U6GCE1"/>
<dbReference type="EMBL" id="HG670774">
    <property type="protein sequence ID" value="CDI77936.1"/>
    <property type="molecule type" value="Genomic_DNA"/>
</dbReference>
<reference evidence="1" key="1">
    <citation type="submission" date="2013-10" db="EMBL/GenBank/DDBJ databases">
        <title>Genomic analysis of the causative agents of coccidiosis in chickens.</title>
        <authorList>
            <person name="Reid A.J."/>
            <person name="Blake D."/>
            <person name="Billington K."/>
            <person name="Browne H."/>
            <person name="Dunn M."/>
            <person name="Hung S."/>
            <person name="Kawahara F."/>
            <person name="Miranda-Saavedra D."/>
            <person name="Mourier T."/>
            <person name="Nagra H."/>
            <person name="Otto T.D."/>
            <person name="Rawlings N."/>
            <person name="Sanchez A."/>
            <person name="Sanders M."/>
            <person name="Subramaniam C."/>
            <person name="Tay Y."/>
            <person name="Dear P."/>
            <person name="Doerig C."/>
            <person name="Gruber A."/>
            <person name="Parkinson J."/>
            <person name="Shirley M."/>
            <person name="Wan K.L."/>
            <person name="Berriman M."/>
            <person name="Tomley F."/>
            <person name="Pain A."/>
        </authorList>
    </citation>
    <scope>NUCLEOTIDE SEQUENCE</scope>
    <source>
        <strain evidence="1">Houghton</strain>
    </source>
</reference>
<proteinExistence type="predicted"/>
<dbReference type="Proteomes" id="UP000018050">
    <property type="component" value="Unassembled WGS sequence"/>
</dbReference>
<evidence type="ECO:0000313" key="2">
    <source>
        <dbReference type="Proteomes" id="UP000018050"/>
    </source>
</evidence>
<name>U6GCE1_EIMAC</name>
<gene>
    <name evidence="1" type="ORF">EAH_00006030</name>
</gene>